<feature type="domain" description="Plastocyanin-like" evidence="8">
    <location>
        <begin position="474"/>
        <end position="586"/>
    </location>
</feature>
<keyword evidence="6" id="KW-0732">Signal</keyword>
<feature type="domain" description="Plastocyanin-like" evidence="7">
    <location>
        <begin position="164"/>
        <end position="323"/>
    </location>
</feature>
<dbReference type="Proteomes" id="UP000774617">
    <property type="component" value="Unassembled WGS sequence"/>
</dbReference>
<evidence type="ECO:0000259" key="8">
    <source>
        <dbReference type="Pfam" id="PF07731"/>
    </source>
</evidence>
<organism evidence="10 11">
    <name type="scientific">Macrophomina phaseolina</name>
    <dbReference type="NCBI Taxonomy" id="35725"/>
    <lineage>
        <taxon>Eukaryota</taxon>
        <taxon>Fungi</taxon>
        <taxon>Dikarya</taxon>
        <taxon>Ascomycota</taxon>
        <taxon>Pezizomycotina</taxon>
        <taxon>Dothideomycetes</taxon>
        <taxon>Dothideomycetes incertae sedis</taxon>
        <taxon>Botryosphaeriales</taxon>
        <taxon>Botryosphaeriaceae</taxon>
        <taxon>Macrophomina</taxon>
    </lineage>
</organism>
<dbReference type="InterPro" id="IPR035666">
    <property type="entry name" value="MCO_CuRO_3"/>
</dbReference>
<proteinExistence type="inferred from homology"/>
<feature type="compositionally biased region" description="Acidic residues" evidence="5">
    <location>
        <begin position="627"/>
        <end position="636"/>
    </location>
</feature>
<dbReference type="Pfam" id="PF00394">
    <property type="entry name" value="Cu-oxidase"/>
    <property type="match status" value="1"/>
</dbReference>
<dbReference type="CDD" id="cd13873">
    <property type="entry name" value="CuRO_2_AAO_like_2"/>
    <property type="match status" value="1"/>
</dbReference>
<keyword evidence="11" id="KW-1185">Reference proteome</keyword>
<evidence type="ECO:0000256" key="5">
    <source>
        <dbReference type="SAM" id="MobiDB-lite"/>
    </source>
</evidence>
<dbReference type="InterPro" id="IPR033138">
    <property type="entry name" value="Cu_oxidase_CS"/>
</dbReference>
<comment type="similarity">
    <text evidence="1">Belongs to the multicopper oxidase family.</text>
</comment>
<feature type="region of interest" description="Disordered" evidence="5">
    <location>
        <begin position="627"/>
        <end position="649"/>
    </location>
</feature>
<evidence type="ECO:0000259" key="7">
    <source>
        <dbReference type="Pfam" id="PF00394"/>
    </source>
</evidence>
<evidence type="ECO:0000256" key="3">
    <source>
        <dbReference type="ARBA" id="ARBA00023002"/>
    </source>
</evidence>
<evidence type="ECO:0000256" key="6">
    <source>
        <dbReference type="SAM" id="SignalP"/>
    </source>
</evidence>
<protein>
    <submittedName>
        <fullName evidence="10">Cupredoxin</fullName>
    </submittedName>
</protein>
<evidence type="ECO:0000256" key="1">
    <source>
        <dbReference type="ARBA" id="ARBA00010609"/>
    </source>
</evidence>
<evidence type="ECO:0000256" key="4">
    <source>
        <dbReference type="ARBA" id="ARBA00023008"/>
    </source>
</evidence>
<evidence type="ECO:0000256" key="2">
    <source>
        <dbReference type="ARBA" id="ARBA00022723"/>
    </source>
</evidence>
<dbReference type="PROSITE" id="PS00079">
    <property type="entry name" value="MULTICOPPER_OXIDASE1"/>
    <property type="match status" value="1"/>
</dbReference>
<accession>A0ABQ8GI69</accession>
<dbReference type="PANTHER" id="PTHR11709">
    <property type="entry name" value="MULTI-COPPER OXIDASE"/>
    <property type="match status" value="1"/>
</dbReference>
<dbReference type="Gene3D" id="2.60.40.420">
    <property type="entry name" value="Cupredoxins - blue copper proteins"/>
    <property type="match status" value="3"/>
</dbReference>
<sequence>MWWLALFSLLVAATAWAKEPYLKVHDDTFIPDAVLRVTEESASIGCIERTSAVVNGTVPGPILEFQSGSVVWVRVYNDMADKNLTMHWHGLTMAAAPFADGSVAASQWAIEPFKFFDYELNLFDIKPGTYFYHSHVGFQAITATGPLLITKKPGEEPPYEYEEERIVLFSDLYNTTDHDIETGLVASPFKWSGEVGDVLVNGYGISQYPATNDAESCNLAQIPVEAGKTYRLRFIGATALSFLSVGFEEHNLTIIEADGHYTEPAEISFLQIGGGQRYSALLKTWTCEELAAKTAGRNQFYIQIETRDRPKNLTTYAILDYSDSCATNSISVEATIGKDSTSPPSYAPPSLSKPGNNNKNNNNTTLSRKTPPKTPPLHLPPTVQGWLDHDLHPLETYTDFPTADEVTRTVYMDIFQLGQDGYVKWAQNNLSWYEHTPKVPYLVALYTNSTQYLPDYDYAVASGTGHDDRVGAWPARMGEVLEIIVVNTGSYSGGMDVHPMHLHGAHPFYLGSGKGTYNREENEKKLAGRVPVTRDSMMLYRYGEKEEPHKDNSWIALRIRVTQPGVWMFHCHTLAHMIMGMQTVWVFGDSKDILTLPLPMVEGYLVPGGDVFGDDDHDPVVVHFFDLDDDDEDDDDANKTDGNGGKNGQ</sequence>
<dbReference type="InterPro" id="IPR011707">
    <property type="entry name" value="Cu-oxidase-like_N"/>
</dbReference>
<evidence type="ECO:0000259" key="9">
    <source>
        <dbReference type="Pfam" id="PF07732"/>
    </source>
</evidence>
<feature type="chain" id="PRO_5045437049" evidence="6">
    <location>
        <begin position="18"/>
        <end position="649"/>
    </location>
</feature>
<gene>
    <name evidence="10" type="ORF">B0J12DRAFT_438692</name>
</gene>
<dbReference type="InterPro" id="IPR008972">
    <property type="entry name" value="Cupredoxin"/>
</dbReference>
<feature type="domain" description="Plastocyanin-like" evidence="9">
    <location>
        <begin position="37"/>
        <end position="152"/>
    </location>
</feature>
<evidence type="ECO:0000313" key="11">
    <source>
        <dbReference type="Proteomes" id="UP000774617"/>
    </source>
</evidence>
<name>A0ABQ8GI69_9PEZI</name>
<dbReference type="InterPro" id="IPR011706">
    <property type="entry name" value="Cu-oxidase_C"/>
</dbReference>
<evidence type="ECO:0000313" key="10">
    <source>
        <dbReference type="EMBL" id="KAH7055991.1"/>
    </source>
</evidence>
<keyword evidence="3" id="KW-0560">Oxidoreductase</keyword>
<dbReference type="PANTHER" id="PTHR11709:SF394">
    <property type="entry name" value="FI03373P-RELATED"/>
    <property type="match status" value="1"/>
</dbReference>
<keyword evidence="4" id="KW-0186">Copper</keyword>
<dbReference type="EMBL" id="JAGTJR010000008">
    <property type="protein sequence ID" value="KAH7055991.1"/>
    <property type="molecule type" value="Genomic_DNA"/>
</dbReference>
<dbReference type="InterPro" id="IPR002355">
    <property type="entry name" value="Cu_oxidase_Cu_BS"/>
</dbReference>
<feature type="region of interest" description="Disordered" evidence="5">
    <location>
        <begin position="336"/>
        <end position="378"/>
    </location>
</feature>
<dbReference type="Pfam" id="PF07732">
    <property type="entry name" value="Cu-oxidase_3"/>
    <property type="match status" value="1"/>
</dbReference>
<reference evidence="10 11" key="1">
    <citation type="journal article" date="2021" name="Nat. Commun.">
        <title>Genetic determinants of endophytism in the Arabidopsis root mycobiome.</title>
        <authorList>
            <person name="Mesny F."/>
            <person name="Miyauchi S."/>
            <person name="Thiergart T."/>
            <person name="Pickel B."/>
            <person name="Atanasova L."/>
            <person name="Karlsson M."/>
            <person name="Huettel B."/>
            <person name="Barry K.W."/>
            <person name="Haridas S."/>
            <person name="Chen C."/>
            <person name="Bauer D."/>
            <person name="Andreopoulos W."/>
            <person name="Pangilinan J."/>
            <person name="LaButti K."/>
            <person name="Riley R."/>
            <person name="Lipzen A."/>
            <person name="Clum A."/>
            <person name="Drula E."/>
            <person name="Henrissat B."/>
            <person name="Kohler A."/>
            <person name="Grigoriev I.V."/>
            <person name="Martin F.M."/>
            <person name="Hacquard S."/>
        </authorList>
    </citation>
    <scope>NUCLEOTIDE SEQUENCE [LARGE SCALE GENOMIC DNA]</scope>
    <source>
        <strain evidence="10 11">MPI-SDFR-AT-0080</strain>
    </source>
</reference>
<dbReference type="SUPFAM" id="SSF49503">
    <property type="entry name" value="Cupredoxins"/>
    <property type="match status" value="3"/>
</dbReference>
<comment type="caution">
    <text evidence="10">The sequence shown here is derived from an EMBL/GenBank/DDBJ whole genome shotgun (WGS) entry which is preliminary data.</text>
</comment>
<keyword evidence="2" id="KW-0479">Metal-binding</keyword>
<dbReference type="Pfam" id="PF07731">
    <property type="entry name" value="Cu-oxidase_2"/>
    <property type="match status" value="1"/>
</dbReference>
<dbReference type="InterPro" id="IPR045087">
    <property type="entry name" value="Cu-oxidase_fam"/>
</dbReference>
<feature type="signal peptide" evidence="6">
    <location>
        <begin position="1"/>
        <end position="17"/>
    </location>
</feature>
<dbReference type="PROSITE" id="PS00080">
    <property type="entry name" value="MULTICOPPER_OXIDASE2"/>
    <property type="match status" value="1"/>
</dbReference>
<dbReference type="InterPro" id="IPR001117">
    <property type="entry name" value="Cu-oxidase_2nd"/>
</dbReference>
<dbReference type="CDD" id="cd13895">
    <property type="entry name" value="CuRO_3_AAO_like_2"/>
    <property type="match status" value="1"/>
</dbReference>